<dbReference type="AlphaFoldDB" id="A0A2U9S9Q1"/>
<sequence length="796" mass="85818">MARRHSIAPPRKNTDHRGVIAKARGRAEDWENGVGVVAPLDLDSSLDRPGMDLEAWAVYTTAAAYWSAGHGEIRLGALARSAGLPKKAVEGALRRAGGQALADGAELSAKRLPKRVAFIYGLDDGIVRLHRALTAWRDQGIYVLMPVDVVRSAPSAPALRLLIATKGVAVRRDENALRSWPRETLRDMLGLPPKADIETVLADAIPWVRENLRTDRSVAIELDDGWLRVAAGPAEHTIASLLADGFDPLAHRARYAGKDVLRGMAVFDGPADGKRMVLPGLWVHRAVDYLARVGASVTPEQLRGQWLVHAHAARQGVSTPLAIQADLSTGVRASFSAFVGAVARVAAEGKTWNLSRADVELAEAARLRRWLLRDGSTKHVHAWATDGRVMTAAMWWKHVRSFSSARLRTEQASLWHVDQPLPPDLPMPAIGTGVLVDADLIVPAPSSRPMGFERVDAADIERALARMVSEDSGEMDRALARLAGAYARDLADAPSRLLKVVLRNGYLPHRGLAQMVLEDGSRYEGDVSALWQDAADAMACEGHGDDREDVLRRASTLLGEALRQAQEAVLAEKAMRTALREEMLSRASEPLVPNPTAPAVIEAPTEEPVPAAGSPRPRPSIRRPFAAPVARKSTAATPAEETITTEPPAETKVSLTAAHLAPGETLVQLHEALASLPRGRATNDPDRSVASFYLPALAAELEVDGRIAENLRFRLLVGVDELVDSLRRPEGIERVEFEAAVSAAADVLRDIGLGADSTARLRGNLAFVVARQLTRTLEAFGLRLGASQAVATDEVA</sequence>
<feature type="region of interest" description="Disordered" evidence="1">
    <location>
        <begin position="627"/>
        <end position="647"/>
    </location>
</feature>
<evidence type="ECO:0000313" key="3">
    <source>
        <dbReference type="Proteomes" id="UP000249605"/>
    </source>
</evidence>
<keyword evidence="2" id="KW-0614">Plasmid</keyword>
<dbReference type="EMBL" id="CP029830">
    <property type="protein sequence ID" value="AWU95647.1"/>
    <property type="molecule type" value="Genomic_DNA"/>
</dbReference>
<evidence type="ECO:0000256" key="1">
    <source>
        <dbReference type="SAM" id="MobiDB-lite"/>
    </source>
</evidence>
<keyword evidence="3" id="KW-1185">Reference proteome</keyword>
<proteinExistence type="predicted"/>
<name>A0A2U9S9Q1_9PROT</name>
<reference evidence="2 3" key="1">
    <citation type="submission" date="2018-06" db="EMBL/GenBank/DDBJ databases">
        <title>Complete genome sequencing of Azospirillum sp. M2T2B2.</title>
        <authorList>
            <person name="Heo J."/>
            <person name="Kim S.-J."/>
            <person name="Kwon S.-W."/>
            <person name="Anandham R."/>
        </authorList>
    </citation>
    <scope>NUCLEOTIDE SEQUENCE [LARGE SCALE GENOMIC DNA]</scope>
    <source>
        <strain evidence="2 3">M2T2B2</strain>
        <plasmid evidence="2 3">unnamed1</plasmid>
    </source>
</reference>
<dbReference type="RefSeq" id="WP_111068406.1">
    <property type="nucleotide sequence ID" value="NZ_CP029830.1"/>
</dbReference>
<evidence type="ECO:0000313" key="2">
    <source>
        <dbReference type="EMBL" id="AWU95647.1"/>
    </source>
</evidence>
<gene>
    <name evidence="2" type="ORF">DM194_15225</name>
</gene>
<dbReference type="KEGG" id="azm:DM194_15225"/>
<dbReference type="Proteomes" id="UP000249605">
    <property type="component" value="Plasmid unnamed1"/>
</dbReference>
<organism evidence="2 3">
    <name type="scientific">Azospirillum ramasamyi</name>
    <dbReference type="NCBI Taxonomy" id="682998"/>
    <lineage>
        <taxon>Bacteria</taxon>
        <taxon>Pseudomonadati</taxon>
        <taxon>Pseudomonadota</taxon>
        <taxon>Alphaproteobacteria</taxon>
        <taxon>Rhodospirillales</taxon>
        <taxon>Azospirillaceae</taxon>
        <taxon>Azospirillum</taxon>
    </lineage>
</organism>
<geneLocation type="plasmid" evidence="2 3">
    <name>unnamed1</name>
</geneLocation>
<protein>
    <submittedName>
        <fullName evidence="2">Uncharacterized protein</fullName>
    </submittedName>
</protein>
<accession>A0A2U9S9Q1</accession>